<feature type="signal peptide" evidence="2">
    <location>
        <begin position="1"/>
        <end position="17"/>
    </location>
</feature>
<comment type="caution">
    <text evidence="3">The sequence shown here is derived from an EMBL/GenBank/DDBJ whole genome shotgun (WGS) entry which is preliminary data.</text>
</comment>
<proteinExistence type="predicted"/>
<protein>
    <recommendedName>
        <fullName evidence="5">Secreted protein</fullName>
    </recommendedName>
</protein>
<organism evidence="3 4">
    <name type="scientific">Ficus carica</name>
    <name type="common">Common fig</name>
    <dbReference type="NCBI Taxonomy" id="3494"/>
    <lineage>
        <taxon>Eukaryota</taxon>
        <taxon>Viridiplantae</taxon>
        <taxon>Streptophyta</taxon>
        <taxon>Embryophyta</taxon>
        <taxon>Tracheophyta</taxon>
        <taxon>Spermatophyta</taxon>
        <taxon>Magnoliopsida</taxon>
        <taxon>eudicotyledons</taxon>
        <taxon>Gunneridae</taxon>
        <taxon>Pentapetalae</taxon>
        <taxon>rosids</taxon>
        <taxon>fabids</taxon>
        <taxon>Rosales</taxon>
        <taxon>Moraceae</taxon>
        <taxon>Ficeae</taxon>
        <taxon>Ficus</taxon>
    </lineage>
</organism>
<keyword evidence="2" id="KW-0732">Signal</keyword>
<evidence type="ECO:0008006" key="5">
    <source>
        <dbReference type="Google" id="ProtNLM"/>
    </source>
</evidence>
<evidence type="ECO:0000256" key="2">
    <source>
        <dbReference type="SAM" id="SignalP"/>
    </source>
</evidence>
<keyword evidence="4" id="KW-1185">Reference proteome</keyword>
<dbReference type="EMBL" id="BTGU01000110">
    <property type="protein sequence ID" value="GMN61337.1"/>
    <property type="molecule type" value="Genomic_DNA"/>
</dbReference>
<evidence type="ECO:0000256" key="1">
    <source>
        <dbReference type="SAM" id="MobiDB-lite"/>
    </source>
</evidence>
<feature type="compositionally biased region" description="Basic residues" evidence="1">
    <location>
        <begin position="70"/>
        <end position="85"/>
    </location>
</feature>
<accession>A0AA88DT50</accession>
<gene>
    <name evidence="3" type="ORF">TIFTF001_030439</name>
</gene>
<feature type="chain" id="PRO_5041739124" description="Secreted protein" evidence="2">
    <location>
        <begin position="18"/>
        <end position="85"/>
    </location>
</feature>
<sequence>MPFHLHLMMLLFRSTFNELVPHPVGGYLLFTISYFFEAHTPTLTLVIDETNSMILNQIHDATTSAPRSAPKQRHSRLKRAPRRRT</sequence>
<reference evidence="3" key="1">
    <citation type="submission" date="2023-07" db="EMBL/GenBank/DDBJ databases">
        <title>draft genome sequence of fig (Ficus carica).</title>
        <authorList>
            <person name="Takahashi T."/>
            <person name="Nishimura K."/>
        </authorList>
    </citation>
    <scope>NUCLEOTIDE SEQUENCE</scope>
</reference>
<name>A0AA88DT50_FICCA</name>
<evidence type="ECO:0000313" key="3">
    <source>
        <dbReference type="EMBL" id="GMN61337.1"/>
    </source>
</evidence>
<evidence type="ECO:0000313" key="4">
    <source>
        <dbReference type="Proteomes" id="UP001187192"/>
    </source>
</evidence>
<feature type="region of interest" description="Disordered" evidence="1">
    <location>
        <begin position="60"/>
        <end position="85"/>
    </location>
</feature>
<dbReference type="Gramene" id="FCD_00028033-RA">
    <property type="protein sequence ID" value="FCD_00028033-RA:cds"/>
    <property type="gene ID" value="FCD_00028033"/>
</dbReference>
<dbReference type="AlphaFoldDB" id="A0AA88DT50"/>
<dbReference type="Proteomes" id="UP001187192">
    <property type="component" value="Unassembled WGS sequence"/>
</dbReference>